<dbReference type="SUPFAM" id="SSF56954">
    <property type="entry name" value="Outer membrane efflux proteins (OEP)"/>
    <property type="match status" value="1"/>
</dbReference>
<sequence length="563" mass="58739">MNLSSTPLPSREPPEVAHCVAPFVAHAVAPFAAPAPASPAEADAPQTSAVPTGPAGRPPGRNARAQGASRGRADTGADIGADRGGVLRTLPWLAAAALALAGCAVGPDYRQPDLAPSAAYPHADVLASRAASAPAPSLDTWWLGFNDPTLTRIVQRALNQNLDLAAAVARVEQARAVAQEAGAALVPQGSLEAGVLKQRRSLASPIGKITNALQGDGRSVALYDVGAAASWEIDVAGGLRRGAEAASAEAEAAEAEHLGVRVTVAAEAADAYFRIRGAQRRIAIAEDQIATNGRLLELVRLRQQDGLAAIREVAQAEALVAQARTTVPPLRIALQTQLNRLDVLMGAEPGTYARELDSDGSVAATTAVVPAISAAEGPAALLRRRPDVIAAERRLAASNARIGVATAEYYPKVSISGLLGFESLQANTLFTAKAFQPTATAGLRWRLFDFGRVDAEVKQAKGANAEALAHYRQSMLRATEDVENAIVTLTQLETQSTELGTEVDAHVRARNASEDAYKGGAVSLYEVLEEDRLLLTARDEQARVVADNARAAVATFRALGGGW</sequence>
<dbReference type="PANTHER" id="PTHR30203:SF25">
    <property type="entry name" value="OUTER MEMBRANE PROTEIN-RELATED"/>
    <property type="match status" value="1"/>
</dbReference>
<keyword evidence="2 4" id="KW-0449">Lipoprotein</keyword>
<evidence type="ECO:0000313" key="4">
    <source>
        <dbReference type="EMBL" id="PWK34024.1"/>
    </source>
</evidence>
<evidence type="ECO:0000256" key="2">
    <source>
        <dbReference type="RuleBase" id="RU362097"/>
    </source>
</evidence>
<dbReference type="Gene3D" id="1.20.1600.10">
    <property type="entry name" value="Outer membrane efflux proteins (OEP)"/>
    <property type="match status" value="1"/>
</dbReference>
<dbReference type="GO" id="GO:0005886">
    <property type="term" value="C:plasma membrane"/>
    <property type="evidence" value="ECO:0007669"/>
    <property type="project" value="UniProtKB-SubCell"/>
</dbReference>
<evidence type="ECO:0000256" key="3">
    <source>
        <dbReference type="SAM" id="MobiDB-lite"/>
    </source>
</evidence>
<comment type="subcellular location">
    <subcellularLocation>
        <location evidence="2">Cell membrane</location>
        <topology evidence="2">Lipid-anchor</topology>
    </subcellularLocation>
</comment>
<proteinExistence type="inferred from homology"/>
<feature type="region of interest" description="Disordered" evidence="3">
    <location>
        <begin position="35"/>
        <end position="80"/>
    </location>
</feature>
<reference evidence="4 5" key="1">
    <citation type="submission" date="2018-05" db="EMBL/GenBank/DDBJ databases">
        <title>Genomic Encyclopedia of Type Strains, Phase IV (KMG-V): Genome sequencing to study the core and pangenomes of soil and plant-associated prokaryotes.</title>
        <authorList>
            <person name="Whitman W."/>
        </authorList>
    </citation>
    <scope>NUCLEOTIDE SEQUENCE [LARGE SCALE GENOMIC DNA]</scope>
    <source>
        <strain evidence="4 5">SLV-132</strain>
    </source>
</reference>
<organism evidence="4 5">
    <name type="scientific">Cupriavidus plantarum</name>
    <dbReference type="NCBI Taxonomy" id="942865"/>
    <lineage>
        <taxon>Bacteria</taxon>
        <taxon>Pseudomonadati</taxon>
        <taxon>Pseudomonadota</taxon>
        <taxon>Betaproteobacteria</taxon>
        <taxon>Burkholderiales</taxon>
        <taxon>Burkholderiaceae</taxon>
        <taxon>Cupriavidus</taxon>
    </lineage>
</organism>
<dbReference type="EMBL" id="QGGT01000003">
    <property type="protein sequence ID" value="PWK34024.1"/>
    <property type="molecule type" value="Genomic_DNA"/>
</dbReference>
<keyword evidence="5" id="KW-1185">Reference proteome</keyword>
<dbReference type="AlphaFoldDB" id="A0A316F9W1"/>
<evidence type="ECO:0000313" key="5">
    <source>
        <dbReference type="Proteomes" id="UP000245754"/>
    </source>
</evidence>
<comment type="similarity">
    <text evidence="1 2">Belongs to the outer membrane factor (OMF) (TC 1.B.17) family.</text>
</comment>
<keyword evidence="2" id="KW-0564">Palmitate</keyword>
<evidence type="ECO:0000256" key="1">
    <source>
        <dbReference type="ARBA" id="ARBA00007613"/>
    </source>
</evidence>
<feature type="compositionally biased region" description="Low complexity" evidence="3">
    <location>
        <begin position="35"/>
        <end position="45"/>
    </location>
</feature>
<protein>
    <submittedName>
        <fullName evidence="4">NodT family efflux transporter outer membrane factor (OMF) lipoprotein</fullName>
    </submittedName>
</protein>
<comment type="caution">
    <text evidence="4">The sequence shown here is derived from an EMBL/GenBank/DDBJ whole genome shotgun (WGS) entry which is preliminary data.</text>
</comment>
<dbReference type="NCBIfam" id="TIGR01845">
    <property type="entry name" value="outer_NodT"/>
    <property type="match status" value="1"/>
</dbReference>
<dbReference type="Proteomes" id="UP000245754">
    <property type="component" value="Unassembled WGS sequence"/>
</dbReference>
<dbReference type="Pfam" id="PF02321">
    <property type="entry name" value="OEP"/>
    <property type="match status" value="2"/>
</dbReference>
<dbReference type="PANTHER" id="PTHR30203">
    <property type="entry name" value="OUTER MEMBRANE CATION EFFLUX PROTEIN"/>
    <property type="match status" value="1"/>
</dbReference>
<gene>
    <name evidence="4" type="ORF">C7419_103343</name>
</gene>
<dbReference type="GO" id="GO:0015562">
    <property type="term" value="F:efflux transmembrane transporter activity"/>
    <property type="evidence" value="ECO:0007669"/>
    <property type="project" value="InterPro"/>
</dbReference>
<name>A0A316F9W1_9BURK</name>
<accession>A0A316F9W1</accession>
<dbReference type="InterPro" id="IPR010131">
    <property type="entry name" value="MdtP/NodT-like"/>
</dbReference>
<keyword evidence="2" id="KW-0472">Membrane</keyword>
<dbReference type="Gene3D" id="2.20.200.10">
    <property type="entry name" value="Outer membrane efflux proteins (OEP)"/>
    <property type="match status" value="1"/>
</dbReference>
<dbReference type="InterPro" id="IPR003423">
    <property type="entry name" value="OMP_efflux"/>
</dbReference>
<keyword evidence="2" id="KW-0812">Transmembrane</keyword>
<keyword evidence="2" id="KW-1134">Transmembrane beta strand</keyword>